<evidence type="ECO:0000313" key="3">
    <source>
        <dbReference type="EMBL" id="ORV57167.1"/>
    </source>
</evidence>
<dbReference type="Pfam" id="PF01370">
    <property type="entry name" value="Epimerase"/>
    <property type="match status" value="1"/>
</dbReference>
<dbReference type="Proteomes" id="UP000194000">
    <property type="component" value="Unassembled WGS sequence"/>
</dbReference>
<feature type="region of interest" description="Disordered" evidence="1">
    <location>
        <begin position="320"/>
        <end position="352"/>
    </location>
</feature>
<dbReference type="PANTHER" id="PTHR48079:SF6">
    <property type="entry name" value="NAD(P)-BINDING DOMAIN-CONTAINING PROTEIN-RELATED"/>
    <property type="match status" value="1"/>
</dbReference>
<gene>
    <name evidence="3" type="ORF">AWC06_03100</name>
</gene>
<organism evidence="3 4">
    <name type="scientific">Mycobacterium fragae</name>
    <dbReference type="NCBI Taxonomy" id="1260918"/>
    <lineage>
        <taxon>Bacteria</taxon>
        <taxon>Bacillati</taxon>
        <taxon>Actinomycetota</taxon>
        <taxon>Actinomycetes</taxon>
        <taxon>Mycobacteriales</taxon>
        <taxon>Mycobacteriaceae</taxon>
        <taxon>Mycobacterium</taxon>
    </lineage>
</organism>
<evidence type="ECO:0000256" key="1">
    <source>
        <dbReference type="SAM" id="MobiDB-lite"/>
    </source>
</evidence>
<accession>A0A1X1UK39</accession>
<dbReference type="PANTHER" id="PTHR48079">
    <property type="entry name" value="PROTEIN YEEZ"/>
    <property type="match status" value="1"/>
</dbReference>
<sequence length="352" mass="38149">MRVAVIGATGNIGTSVVEALAADDQIEAIVGIARRRPTWQPAKTTWVQADAASDELERHLRGADAVVQLAWIFQPTHNELTTWRNNVLGSIRVFDAAARAGVGALIYASSVGAYSPGPQDRGVDESWPTHALPTAAYGREKSYLERVLDTFERDHPDVRVVRLRPGFIFKRESASEQRRLFAGPLLPSTLVRPSLLPVIPDLRGLRLQALHSSDAAQAFRLAVVQPVRGAFNVAADPVLDARTLGQLLNARPVKLPTRPVRAVIAAAWNLHLVPASPTLFDLALSLPVMDTTRARTELGWNPSRTSCDAIREFLDGLRAGSGMGTPPLEPTAGGRLRGKEFATGVGQRDLPR</sequence>
<dbReference type="AlphaFoldDB" id="A0A1X1UK39"/>
<keyword evidence="4" id="KW-1185">Reference proteome</keyword>
<dbReference type="GO" id="GO:0005737">
    <property type="term" value="C:cytoplasm"/>
    <property type="evidence" value="ECO:0007669"/>
    <property type="project" value="TreeGrafter"/>
</dbReference>
<dbReference type="InterPro" id="IPR036291">
    <property type="entry name" value="NAD(P)-bd_dom_sf"/>
</dbReference>
<feature type="domain" description="NAD-dependent epimerase/dehydratase" evidence="2">
    <location>
        <begin position="3"/>
        <end position="233"/>
    </location>
</feature>
<dbReference type="GO" id="GO:0004029">
    <property type="term" value="F:aldehyde dehydrogenase (NAD+) activity"/>
    <property type="evidence" value="ECO:0007669"/>
    <property type="project" value="TreeGrafter"/>
</dbReference>
<name>A0A1X1UK39_9MYCO</name>
<comment type="caution">
    <text evidence="3">The sequence shown here is derived from an EMBL/GenBank/DDBJ whole genome shotgun (WGS) entry which is preliminary data.</text>
</comment>
<evidence type="ECO:0000313" key="4">
    <source>
        <dbReference type="Proteomes" id="UP000194000"/>
    </source>
</evidence>
<dbReference type="InterPro" id="IPR051783">
    <property type="entry name" value="NAD(P)-dependent_oxidoreduct"/>
</dbReference>
<evidence type="ECO:0000259" key="2">
    <source>
        <dbReference type="Pfam" id="PF01370"/>
    </source>
</evidence>
<proteinExistence type="predicted"/>
<dbReference type="EMBL" id="LQOW01000031">
    <property type="protein sequence ID" value="ORV57167.1"/>
    <property type="molecule type" value="Genomic_DNA"/>
</dbReference>
<dbReference type="RefSeq" id="WP_085199977.1">
    <property type="nucleotide sequence ID" value="NZ_JACKVI010000012.1"/>
</dbReference>
<dbReference type="STRING" id="1260918.AWC06_03100"/>
<dbReference type="Gene3D" id="3.40.50.720">
    <property type="entry name" value="NAD(P)-binding Rossmann-like Domain"/>
    <property type="match status" value="1"/>
</dbReference>
<protein>
    <submittedName>
        <fullName evidence="3">NAD-dependent epimerase</fullName>
    </submittedName>
</protein>
<dbReference type="SUPFAM" id="SSF51735">
    <property type="entry name" value="NAD(P)-binding Rossmann-fold domains"/>
    <property type="match status" value="1"/>
</dbReference>
<dbReference type="OrthoDB" id="3338687at2"/>
<dbReference type="InterPro" id="IPR001509">
    <property type="entry name" value="Epimerase_deHydtase"/>
</dbReference>
<reference evidence="3 4" key="1">
    <citation type="submission" date="2016-01" db="EMBL/GenBank/DDBJ databases">
        <title>The new phylogeny of the genus Mycobacterium.</title>
        <authorList>
            <person name="Tarcisio F."/>
            <person name="Conor M."/>
            <person name="Antonella G."/>
            <person name="Elisabetta G."/>
            <person name="Giulia F.S."/>
            <person name="Sara T."/>
            <person name="Anna F."/>
            <person name="Clotilde B."/>
            <person name="Roberto B."/>
            <person name="Veronica D.S."/>
            <person name="Fabio R."/>
            <person name="Monica P."/>
            <person name="Olivier J."/>
            <person name="Enrico T."/>
            <person name="Nicola S."/>
        </authorList>
    </citation>
    <scope>NUCLEOTIDE SEQUENCE [LARGE SCALE GENOMIC DNA]</scope>
    <source>
        <strain evidence="3 4">DSM 45731</strain>
    </source>
</reference>